<sequence>MSRIPRGQGYSVTHLDRIRSLNKTRRSINYTDMRPLSWIATLGLAVASSGVVAEYASKPTVLIVSGAAHTPKQFQPLMNLLEYSGYAVHNPRLPSNAVLPPAESHYRDIDVVRGIAEQLVQEGKRIIVLMHSYGGVIGTNGLAGLGLEERARKGLDGGIEWMAYMTAMVPAKGEKFDGRHTVDGAPELAVNATVVDNRISLMSNPEESFYHDLSPEALKMGIAELTGFSVHPTTVTVQNEAWRHTKVTYIRCGQDRAIHWKAQQALIDRVVKEGVDFEVTRSAFGVYHVFHAFRVFRAFLREWISRA</sequence>
<evidence type="ECO:0000313" key="2">
    <source>
        <dbReference type="EMBL" id="RSL73653.1"/>
    </source>
</evidence>
<dbReference type="InterPro" id="IPR000073">
    <property type="entry name" value="AB_hydrolase_1"/>
</dbReference>
<feature type="domain" description="AB hydrolase-1" evidence="1">
    <location>
        <begin position="61"/>
        <end position="268"/>
    </location>
</feature>
<name>A0A428R822_9HYPO</name>
<comment type="caution">
    <text evidence="2">The sequence shown here is derived from an EMBL/GenBank/DDBJ whole genome shotgun (WGS) entry which is preliminary data.</text>
</comment>
<keyword evidence="3" id="KW-1185">Reference proteome</keyword>
<proteinExistence type="predicted"/>
<dbReference type="EMBL" id="NKCI01000001">
    <property type="protein sequence ID" value="RSL73653.1"/>
    <property type="molecule type" value="Genomic_DNA"/>
</dbReference>
<dbReference type="Proteomes" id="UP000288168">
    <property type="component" value="Unassembled WGS sequence"/>
</dbReference>
<dbReference type="Gene3D" id="3.40.50.1820">
    <property type="entry name" value="alpha/beta hydrolase"/>
    <property type="match status" value="1"/>
</dbReference>
<gene>
    <name evidence="2" type="ORF">CEP54_000051</name>
</gene>
<dbReference type="InterPro" id="IPR029058">
    <property type="entry name" value="AB_hydrolase_fold"/>
</dbReference>
<dbReference type="STRING" id="1325734.A0A428R822"/>
<dbReference type="OrthoDB" id="408373at2759"/>
<dbReference type="AlphaFoldDB" id="A0A428R822"/>
<dbReference type="PANTHER" id="PTHR37017:SF10">
    <property type="entry name" value="AB HYDROLASE-1 DOMAIN-CONTAINING PROTEIN"/>
    <property type="match status" value="1"/>
</dbReference>
<dbReference type="PANTHER" id="PTHR37017">
    <property type="entry name" value="AB HYDROLASE-1 DOMAIN-CONTAINING PROTEIN-RELATED"/>
    <property type="match status" value="1"/>
</dbReference>
<dbReference type="Pfam" id="PF12697">
    <property type="entry name" value="Abhydrolase_6"/>
    <property type="match status" value="1"/>
</dbReference>
<accession>A0A428R822</accession>
<dbReference type="SUPFAM" id="SSF53474">
    <property type="entry name" value="alpha/beta-Hydrolases"/>
    <property type="match status" value="1"/>
</dbReference>
<organism evidence="2 3">
    <name type="scientific">Fusarium duplospermum</name>
    <dbReference type="NCBI Taxonomy" id="1325734"/>
    <lineage>
        <taxon>Eukaryota</taxon>
        <taxon>Fungi</taxon>
        <taxon>Dikarya</taxon>
        <taxon>Ascomycota</taxon>
        <taxon>Pezizomycotina</taxon>
        <taxon>Sordariomycetes</taxon>
        <taxon>Hypocreomycetidae</taxon>
        <taxon>Hypocreales</taxon>
        <taxon>Nectriaceae</taxon>
        <taxon>Fusarium</taxon>
        <taxon>Fusarium solani species complex</taxon>
    </lineage>
</organism>
<dbReference type="InterPro" id="IPR052897">
    <property type="entry name" value="Sec-Metab_Biosynth_Hydrolase"/>
</dbReference>
<reference evidence="2 3" key="1">
    <citation type="submission" date="2017-06" db="EMBL/GenBank/DDBJ databases">
        <title>Comparative genomic analysis of Ambrosia Fusariam Clade fungi.</title>
        <authorList>
            <person name="Stajich J.E."/>
            <person name="Carrillo J."/>
            <person name="Kijimoto T."/>
            <person name="Eskalen A."/>
            <person name="O'Donnell K."/>
            <person name="Kasson M."/>
        </authorList>
    </citation>
    <scope>NUCLEOTIDE SEQUENCE [LARGE SCALE GENOMIC DNA]</scope>
    <source>
        <strain evidence="2 3">NRRL62584</strain>
    </source>
</reference>
<evidence type="ECO:0000313" key="3">
    <source>
        <dbReference type="Proteomes" id="UP000288168"/>
    </source>
</evidence>
<protein>
    <recommendedName>
        <fullName evidence="1">AB hydrolase-1 domain-containing protein</fullName>
    </recommendedName>
</protein>
<evidence type="ECO:0000259" key="1">
    <source>
        <dbReference type="Pfam" id="PF12697"/>
    </source>
</evidence>